<gene>
    <name evidence="1" type="ORF">LZY01_23770</name>
</gene>
<comment type="caution">
    <text evidence="1">The sequence shown here is derived from an EMBL/GenBank/DDBJ whole genome shotgun (WGS) entry which is preliminary data.</text>
</comment>
<name>A0ABQ0WZ55_9LACO</name>
<dbReference type="RefSeq" id="WP_157058831.1">
    <property type="nucleotide sequence ID" value="NZ_BJZK01000042.1"/>
</dbReference>
<evidence type="ECO:0000313" key="1">
    <source>
        <dbReference type="EMBL" id="GEO73209.1"/>
    </source>
</evidence>
<sequence>MNAERIQKIADSLNGINKSEWNTVKQLVDVLFERKTIKAEISLNSSEIIENLKKW</sequence>
<organism evidence="1 2">
    <name type="scientific">Levilactobacillus zymae</name>
    <dbReference type="NCBI Taxonomy" id="267363"/>
    <lineage>
        <taxon>Bacteria</taxon>
        <taxon>Bacillati</taxon>
        <taxon>Bacillota</taxon>
        <taxon>Bacilli</taxon>
        <taxon>Lactobacillales</taxon>
        <taxon>Lactobacillaceae</taxon>
        <taxon>Levilactobacillus</taxon>
    </lineage>
</organism>
<dbReference type="Proteomes" id="UP000321794">
    <property type="component" value="Unassembled WGS sequence"/>
</dbReference>
<keyword evidence="2" id="KW-1185">Reference proteome</keyword>
<reference evidence="1 2" key="1">
    <citation type="submission" date="2019-07" db="EMBL/GenBank/DDBJ databases">
        <title>Whole genome shotgun sequence of Lactobacillus zymae NBRC 107157.</title>
        <authorList>
            <person name="Hosoyama A."/>
            <person name="Uohara A."/>
            <person name="Ohji S."/>
            <person name="Ichikawa N."/>
        </authorList>
    </citation>
    <scope>NUCLEOTIDE SEQUENCE [LARGE SCALE GENOMIC DNA]</scope>
    <source>
        <strain evidence="1 2">NBRC 107157</strain>
    </source>
</reference>
<evidence type="ECO:0000313" key="2">
    <source>
        <dbReference type="Proteomes" id="UP000321794"/>
    </source>
</evidence>
<dbReference type="EMBL" id="BJZK01000042">
    <property type="protein sequence ID" value="GEO73209.1"/>
    <property type="molecule type" value="Genomic_DNA"/>
</dbReference>
<proteinExistence type="predicted"/>
<accession>A0ABQ0WZ55</accession>
<protein>
    <submittedName>
        <fullName evidence="1">Uncharacterized protein</fullName>
    </submittedName>
</protein>